<name>A0A385SQP8_9BACT</name>
<evidence type="ECO:0000313" key="1">
    <source>
        <dbReference type="EMBL" id="AYB31258.1"/>
    </source>
</evidence>
<evidence type="ECO:0000313" key="2">
    <source>
        <dbReference type="Proteomes" id="UP000266183"/>
    </source>
</evidence>
<dbReference type="Proteomes" id="UP000266183">
    <property type="component" value="Chromosome"/>
</dbReference>
<gene>
    <name evidence="1" type="ORF">D4L85_11995</name>
</gene>
<sequence>MIEKDDSIVKLIERLKSKIDFTAIEFVPYWDADLCAIGLKQRNHLIYISTYDYTELPEFQCYFELELIDEKNGDETIETILVGREVSETELVAVMKEHFNI</sequence>
<dbReference type="EMBL" id="CP032382">
    <property type="protein sequence ID" value="AYB31258.1"/>
    <property type="molecule type" value="Genomic_DNA"/>
</dbReference>
<dbReference type="AlphaFoldDB" id="A0A385SQP8"/>
<proteinExistence type="predicted"/>
<dbReference type="OrthoDB" id="982884at2"/>
<organism evidence="1 2">
    <name type="scientific">Chryseolinea soli</name>
    <dbReference type="NCBI Taxonomy" id="2321403"/>
    <lineage>
        <taxon>Bacteria</taxon>
        <taxon>Pseudomonadati</taxon>
        <taxon>Bacteroidota</taxon>
        <taxon>Cytophagia</taxon>
        <taxon>Cytophagales</taxon>
        <taxon>Fulvivirgaceae</taxon>
        <taxon>Chryseolinea</taxon>
    </lineage>
</organism>
<accession>A0A385SQP8</accession>
<dbReference type="RefSeq" id="WP_119754535.1">
    <property type="nucleotide sequence ID" value="NZ_CP032382.1"/>
</dbReference>
<dbReference type="KEGG" id="chk:D4L85_11995"/>
<reference evidence="2" key="1">
    <citation type="submission" date="2018-09" db="EMBL/GenBank/DDBJ databases">
        <title>Chryseolinea sp. KIS68-18 isolated from soil.</title>
        <authorList>
            <person name="Weon H.-Y."/>
            <person name="Kwon S.-W."/>
            <person name="Lee S.A."/>
        </authorList>
    </citation>
    <scope>NUCLEOTIDE SEQUENCE [LARGE SCALE GENOMIC DNA]</scope>
    <source>
        <strain evidence="2">KIS68-18</strain>
    </source>
</reference>
<keyword evidence="2" id="KW-1185">Reference proteome</keyword>
<protein>
    <submittedName>
        <fullName evidence="1">Uncharacterized protein</fullName>
    </submittedName>
</protein>